<evidence type="ECO:0000256" key="1">
    <source>
        <dbReference type="SAM" id="Phobius"/>
    </source>
</evidence>
<feature type="transmembrane region" description="Helical" evidence="1">
    <location>
        <begin position="214"/>
        <end position="229"/>
    </location>
</feature>
<dbReference type="Proteomes" id="UP000199701">
    <property type="component" value="Unassembled WGS sequence"/>
</dbReference>
<feature type="transmembrane region" description="Helical" evidence="1">
    <location>
        <begin position="362"/>
        <end position="382"/>
    </location>
</feature>
<feature type="transmembrane region" description="Helical" evidence="1">
    <location>
        <begin position="35"/>
        <end position="52"/>
    </location>
</feature>
<feature type="transmembrane region" description="Helical" evidence="1">
    <location>
        <begin position="192"/>
        <end position="208"/>
    </location>
</feature>
<evidence type="ECO:0008006" key="4">
    <source>
        <dbReference type="Google" id="ProtNLM"/>
    </source>
</evidence>
<feature type="transmembrane region" description="Helical" evidence="1">
    <location>
        <begin position="166"/>
        <end position="183"/>
    </location>
</feature>
<evidence type="ECO:0000313" key="3">
    <source>
        <dbReference type="Proteomes" id="UP000199701"/>
    </source>
</evidence>
<feature type="transmembrane region" description="Helical" evidence="1">
    <location>
        <begin position="322"/>
        <end position="347"/>
    </location>
</feature>
<accession>A0A1I0RN79</accession>
<keyword evidence="3" id="KW-1185">Reference proteome</keyword>
<feature type="transmembrane region" description="Helical" evidence="1">
    <location>
        <begin position="64"/>
        <end position="85"/>
    </location>
</feature>
<feature type="transmembrane region" description="Helical" evidence="1">
    <location>
        <begin position="124"/>
        <end position="146"/>
    </location>
</feature>
<proteinExistence type="predicted"/>
<keyword evidence="1" id="KW-0472">Membrane</keyword>
<protein>
    <recommendedName>
        <fullName evidence="4">O-antigen ligase</fullName>
    </recommendedName>
</protein>
<gene>
    <name evidence="2" type="ORF">SAMN05421659_11959</name>
</gene>
<keyword evidence="1" id="KW-1133">Transmembrane helix</keyword>
<evidence type="ECO:0000313" key="2">
    <source>
        <dbReference type="EMBL" id="SEW42664.1"/>
    </source>
</evidence>
<keyword evidence="1" id="KW-0812">Transmembrane</keyword>
<organism evidence="2 3">
    <name type="scientific">[Clostridium] fimetarium</name>
    <dbReference type="NCBI Taxonomy" id="99656"/>
    <lineage>
        <taxon>Bacteria</taxon>
        <taxon>Bacillati</taxon>
        <taxon>Bacillota</taxon>
        <taxon>Clostridia</taxon>
        <taxon>Lachnospirales</taxon>
        <taxon>Lachnospiraceae</taxon>
    </lineage>
</organism>
<feature type="transmembrane region" description="Helical" evidence="1">
    <location>
        <begin position="100"/>
        <end position="117"/>
    </location>
</feature>
<feature type="transmembrane region" description="Helical" evidence="1">
    <location>
        <begin position="241"/>
        <end position="261"/>
    </location>
</feature>
<dbReference type="STRING" id="99656.SAMN05421659_11959"/>
<reference evidence="2 3" key="1">
    <citation type="submission" date="2016-10" db="EMBL/GenBank/DDBJ databases">
        <authorList>
            <person name="de Groot N.N."/>
        </authorList>
    </citation>
    <scope>NUCLEOTIDE SEQUENCE [LARGE SCALE GENOMIC DNA]</scope>
    <source>
        <strain evidence="2 3">DSM 9179</strain>
    </source>
</reference>
<dbReference type="EMBL" id="FOJI01000019">
    <property type="protein sequence ID" value="SEW42664.1"/>
    <property type="molecule type" value="Genomic_DNA"/>
</dbReference>
<dbReference type="AlphaFoldDB" id="A0A1I0RN79"/>
<sequence>MKIKTSSMLLLCIALCTIALDDFFGIGTSMNNTYLFIGSFFLCFILCVVHGQRQMAVISHKYHFIIGYVIAIALSFVVVFFYSLINYPAQDISATINSSYSYLALLLVYPILVLILLRNHSKQIYRLLDIFAIVIYCLILIQVFLYRTNGTLIFMESVVRFRNERLRLGIHFYGNLMIIYNFYKVYCKKENTFFRWTLLTVGLFELVFYQQTRAYTLVILVCIFTIVLLEKNTKIVFIKKIILIALGIAIISQTELVSNFLQSLATTGIEAGSTLGRQYAIGYYWSMFLSNFPFGMGFPNTDKYYFILHNSIGSYVTYVDDVGIIGQLGVWGIFLIPIFVLPVIRWIHILKELKKHGNYDTFVWYCTVLVYIIVSSATLVALDSYRIMIMPIFIALIEFEYRKFKEIERGNDDGGVL</sequence>
<name>A0A1I0RN79_9FIRM</name>